<evidence type="ECO:0000313" key="3">
    <source>
        <dbReference type="Proteomes" id="UP000664702"/>
    </source>
</evidence>
<protein>
    <submittedName>
        <fullName evidence="1">Phage Gp37/Gp68 family protein</fullName>
    </submittedName>
</protein>
<reference evidence="1" key="1">
    <citation type="submission" date="2021-03" db="EMBL/GenBank/DDBJ databases">
        <title>Whole Genome Sequence of Bradyrhizobium sp. Strain 144S4.</title>
        <authorList>
            <person name="Bromfield E.S.P."/>
            <person name="Cloutier S."/>
        </authorList>
    </citation>
    <scope>NUCLEOTIDE SEQUENCE [LARGE SCALE GENOMIC DNA]</scope>
    <source>
        <strain evidence="1">144S4</strain>
    </source>
</reference>
<evidence type="ECO:0000313" key="2">
    <source>
        <dbReference type="EMBL" id="UEM08610.1"/>
    </source>
</evidence>
<dbReference type="InterPro" id="IPR011101">
    <property type="entry name" value="DUF5131"/>
</dbReference>
<dbReference type="KEGG" id="bban:J4G43_028035"/>
<dbReference type="Proteomes" id="UP000664702">
    <property type="component" value="Chromosome"/>
</dbReference>
<dbReference type="EMBL" id="CP086136">
    <property type="protein sequence ID" value="UEM08610.1"/>
    <property type="molecule type" value="Genomic_DNA"/>
</dbReference>
<dbReference type="Pfam" id="PF07505">
    <property type="entry name" value="DUF5131"/>
    <property type="match status" value="1"/>
</dbReference>
<dbReference type="AlphaFoldDB" id="A0A939M853"/>
<name>A0A939M853_9BRAD</name>
<gene>
    <name evidence="2" type="ORF">J4G43_028035</name>
    <name evidence="1" type="ORF">J4G43_30025</name>
</gene>
<accession>A0A939M853</accession>
<sequence length="343" mass="37922">MATASKIEWTGHTWNPLAGCSVLTPGCKRCYAMKMAARLEAMGQALYVGLTESTKAGPVWTGVMRQASQDVLLAPLRRKKPTTYFVNSMSDLFHENVPDTWIDQVFAVMALAPQHTFQILTKRAARMQRYFELWPEGAARFHHVALEAHKINPDLPSGMPDGWVWQLQKRWPLPNVWLGVSTERQQEADERIPHLLQTPAAVRFISAEPLLGPINLTSINHRGVVGGHSALHDRGLGKLDWVIVGGESGAGSRPMHPAWARVLRDQCAEAGVAFFFKQWGSWVTEDQSPEDIVLPGESRGPWAVRDGEGGWTGDQTQVFNVRKGAAGRLLDGREHNAMPGATA</sequence>
<dbReference type="EMBL" id="JAGEMI010000001">
    <property type="protein sequence ID" value="MBO1864976.1"/>
    <property type="molecule type" value="Genomic_DNA"/>
</dbReference>
<organism evidence="1">
    <name type="scientific">Bradyrhizobium barranii subsp. barranii</name>
    <dbReference type="NCBI Taxonomy" id="2823807"/>
    <lineage>
        <taxon>Bacteria</taxon>
        <taxon>Pseudomonadati</taxon>
        <taxon>Pseudomonadota</taxon>
        <taxon>Alphaproteobacteria</taxon>
        <taxon>Hyphomicrobiales</taxon>
        <taxon>Nitrobacteraceae</taxon>
        <taxon>Bradyrhizobium</taxon>
        <taxon>Bradyrhizobium barranii</taxon>
    </lineage>
</organism>
<reference evidence="2 3" key="2">
    <citation type="journal article" date="2022" name="Int. J. Syst. Evol. Microbiol.">
        <title>Strains of Bradyrhizobium barranii sp. nov. associated with legumes native to Canada are symbionts of soybeans and belong to different subspecies (subsp. barranii subsp. nov. and subsp. apii subsp. nov.) and symbiovars (sv. glycinearum and sv. septentrionale).</title>
        <authorList>
            <person name="Bromfield E.S.P."/>
            <person name="Cloutier S."/>
            <person name="Wasai-Hara S."/>
            <person name="Minamisawa K."/>
        </authorList>
    </citation>
    <scope>NUCLEOTIDE SEQUENCE [LARGE SCALE GENOMIC DNA]</scope>
    <source>
        <strain evidence="2 3">144S4</strain>
    </source>
</reference>
<evidence type="ECO:0000313" key="1">
    <source>
        <dbReference type="EMBL" id="MBO1864976.1"/>
    </source>
</evidence>
<proteinExistence type="predicted"/>
<dbReference type="RefSeq" id="WP_208086935.1">
    <property type="nucleotide sequence ID" value="NZ_CP086136.1"/>
</dbReference>